<dbReference type="EMBL" id="QLTK01000004">
    <property type="protein sequence ID" value="RAS35873.1"/>
    <property type="molecule type" value="Genomic_DNA"/>
</dbReference>
<dbReference type="Proteomes" id="UP000248918">
    <property type="component" value="Unassembled WGS sequence"/>
</dbReference>
<evidence type="ECO:0000313" key="2">
    <source>
        <dbReference type="Proteomes" id="UP000248918"/>
    </source>
</evidence>
<gene>
    <name evidence="1" type="ORF">BX591_104203</name>
</gene>
<sequence length="34" mass="3693">MLANEGLRNPFGSLFPKGRATGIARRDICLGVDF</sequence>
<proteinExistence type="predicted"/>
<accession>A0A329CM06</accession>
<protein>
    <submittedName>
        <fullName evidence="1">Uncharacterized protein</fullName>
    </submittedName>
</protein>
<evidence type="ECO:0000313" key="1">
    <source>
        <dbReference type="EMBL" id="RAS35873.1"/>
    </source>
</evidence>
<organism evidence="1 2">
    <name type="scientific">Paraburkholderia bryophila</name>
    <dbReference type="NCBI Taxonomy" id="420952"/>
    <lineage>
        <taxon>Bacteria</taxon>
        <taxon>Pseudomonadati</taxon>
        <taxon>Pseudomonadota</taxon>
        <taxon>Betaproteobacteria</taxon>
        <taxon>Burkholderiales</taxon>
        <taxon>Burkholderiaceae</taxon>
        <taxon>Paraburkholderia</taxon>
    </lineage>
</organism>
<comment type="caution">
    <text evidence="1">The sequence shown here is derived from an EMBL/GenBank/DDBJ whole genome shotgun (WGS) entry which is preliminary data.</text>
</comment>
<dbReference type="AlphaFoldDB" id="A0A329CM06"/>
<reference evidence="1 2" key="1">
    <citation type="submission" date="2018-06" db="EMBL/GenBank/DDBJ databases">
        <title>Genomic Encyclopedia of Type Strains, Phase III (KMG-III): the genomes of soil and plant-associated and newly described type strains.</title>
        <authorList>
            <person name="Whitman W."/>
        </authorList>
    </citation>
    <scope>NUCLEOTIDE SEQUENCE [LARGE SCALE GENOMIC DNA]</scope>
    <source>
        <strain evidence="1 2">LMG 23644</strain>
    </source>
</reference>
<name>A0A329CM06_9BURK</name>